<sequence length="73" mass="8525">MKKRKQKNKNKFDAFIRYSSLAFEMMAMIALGTFLGYKIDQWMDNEFKGFTLGLMILSVVGAVFYSTRNILKK</sequence>
<keyword evidence="1" id="KW-0812">Transmembrane</keyword>
<feature type="transmembrane region" description="Helical" evidence="1">
    <location>
        <begin position="21"/>
        <end position="37"/>
    </location>
</feature>
<keyword evidence="1" id="KW-0472">Membrane</keyword>
<reference evidence="2 3" key="1">
    <citation type="submission" date="2016-11" db="EMBL/GenBank/DDBJ databases">
        <authorList>
            <person name="Jaros S."/>
            <person name="Januszkiewicz K."/>
            <person name="Wedrychowicz H."/>
        </authorList>
    </citation>
    <scope>NUCLEOTIDE SEQUENCE [LARGE SCALE GENOMIC DNA]</scope>
    <source>
        <strain evidence="2 3">DSM 27063</strain>
    </source>
</reference>
<organism evidence="2 3">
    <name type="scientific">Tangfeifania diversioriginum</name>
    <dbReference type="NCBI Taxonomy" id="1168035"/>
    <lineage>
        <taxon>Bacteria</taxon>
        <taxon>Pseudomonadati</taxon>
        <taxon>Bacteroidota</taxon>
        <taxon>Bacteroidia</taxon>
        <taxon>Marinilabiliales</taxon>
        <taxon>Prolixibacteraceae</taxon>
        <taxon>Tangfeifania</taxon>
    </lineage>
</organism>
<evidence type="ECO:0000313" key="2">
    <source>
        <dbReference type="EMBL" id="SHJ35156.1"/>
    </source>
</evidence>
<evidence type="ECO:0000313" key="3">
    <source>
        <dbReference type="Proteomes" id="UP000184050"/>
    </source>
</evidence>
<evidence type="ECO:0000256" key="1">
    <source>
        <dbReference type="SAM" id="Phobius"/>
    </source>
</evidence>
<dbReference type="STRING" id="1168035.SAMN05444280_11732"/>
<accession>A0A1M6IKY6</accession>
<dbReference type="RefSeq" id="WP_073169621.1">
    <property type="nucleotide sequence ID" value="NZ_FQZE01000017.1"/>
</dbReference>
<proteinExistence type="predicted"/>
<dbReference type="Proteomes" id="UP000184050">
    <property type="component" value="Unassembled WGS sequence"/>
</dbReference>
<dbReference type="EMBL" id="FQZE01000017">
    <property type="protein sequence ID" value="SHJ35156.1"/>
    <property type="molecule type" value="Genomic_DNA"/>
</dbReference>
<dbReference type="InterPro" id="IPR032820">
    <property type="entry name" value="ATPase_put"/>
</dbReference>
<dbReference type="Pfam" id="PF09527">
    <property type="entry name" value="ATPase_gene1"/>
    <property type="match status" value="1"/>
</dbReference>
<name>A0A1M6IKY6_9BACT</name>
<keyword evidence="1" id="KW-1133">Transmembrane helix</keyword>
<dbReference type="OrthoDB" id="9798708at2"/>
<feature type="transmembrane region" description="Helical" evidence="1">
    <location>
        <begin position="49"/>
        <end position="67"/>
    </location>
</feature>
<gene>
    <name evidence="2" type="ORF">SAMN05444280_11732</name>
</gene>
<dbReference type="AlphaFoldDB" id="A0A1M6IKY6"/>
<keyword evidence="3" id="KW-1185">Reference proteome</keyword>
<protein>
    <submittedName>
        <fullName evidence="2">Putative F0F1-ATPase subunit Ca2+/Mg2+ transporter</fullName>
    </submittedName>
</protein>